<accession>A0A402BKU0</accession>
<proteinExistence type="predicted"/>
<protein>
    <recommendedName>
        <fullName evidence="1">LUD domain-containing protein</fullName>
    </recommendedName>
</protein>
<dbReference type="Gene3D" id="3.40.50.10420">
    <property type="entry name" value="NagB/RpiA/CoA transferase-like"/>
    <property type="match status" value="1"/>
</dbReference>
<dbReference type="InterPro" id="IPR024185">
    <property type="entry name" value="FTHF_cligase-like_sf"/>
</dbReference>
<evidence type="ECO:0000313" key="2">
    <source>
        <dbReference type="EMBL" id="GCE31936.1"/>
    </source>
</evidence>
<evidence type="ECO:0000259" key="1">
    <source>
        <dbReference type="Pfam" id="PF02589"/>
    </source>
</evidence>
<name>A0A402BKU0_9CHLR</name>
<feature type="domain" description="LUD" evidence="1">
    <location>
        <begin position="19"/>
        <end position="203"/>
    </location>
</feature>
<dbReference type="PANTHER" id="PTHR36179">
    <property type="entry name" value="LUD_DOM DOMAIN-CONTAINING PROTEIN"/>
    <property type="match status" value="1"/>
</dbReference>
<evidence type="ECO:0000313" key="3">
    <source>
        <dbReference type="Proteomes" id="UP000287171"/>
    </source>
</evidence>
<keyword evidence="3" id="KW-1185">Reference proteome</keyword>
<dbReference type="Proteomes" id="UP000287171">
    <property type="component" value="Unassembled WGS sequence"/>
</dbReference>
<dbReference type="InterPro" id="IPR003741">
    <property type="entry name" value="LUD_dom"/>
</dbReference>
<dbReference type="RefSeq" id="WP_126631837.1">
    <property type="nucleotide sequence ID" value="NZ_BIFT01000002.1"/>
</dbReference>
<dbReference type="Pfam" id="PF02589">
    <property type="entry name" value="LUD_dom"/>
    <property type="match status" value="1"/>
</dbReference>
<dbReference type="AlphaFoldDB" id="A0A402BKU0"/>
<sequence>MTLNSSHSTFTQLAADEQVERTVQALQTHGIHVVVCETGEEARAYVLACIPAGAEVYDAPSRTLETLGLTEQIARASRFQSVRTQLATLDLATERNKMRKLIAAPDLLLGSVQAITEQGEILLASASGSQLGAAVFGANKVIWVVSTQKLVHTLADGLRRIREYSLPLENERALQVYGQGSAINKLLTVKAEHEPDRITLVLVKQQIGF</sequence>
<gene>
    <name evidence="2" type="ORF">KDA_74200</name>
</gene>
<dbReference type="OrthoDB" id="4941530at2"/>
<dbReference type="PANTHER" id="PTHR36179:SF2">
    <property type="entry name" value="LUD DOMAIN-CONTAINING PROTEIN"/>
    <property type="match status" value="1"/>
</dbReference>
<dbReference type="InterPro" id="IPR037171">
    <property type="entry name" value="NagB/RpiA_transferase-like"/>
</dbReference>
<reference evidence="3" key="1">
    <citation type="submission" date="2018-12" db="EMBL/GenBank/DDBJ databases">
        <title>Tengunoibacter tsumagoiensis gen. nov., sp. nov., Dictyobacter kobayashii sp. nov., D. alpinus sp. nov., and D. joshuensis sp. nov. and description of Dictyobacteraceae fam. nov. within the order Ktedonobacterales isolated from Tengu-no-mugimeshi.</title>
        <authorList>
            <person name="Wang C.M."/>
            <person name="Zheng Y."/>
            <person name="Sakai Y."/>
            <person name="Toyoda A."/>
            <person name="Minakuchi Y."/>
            <person name="Abe K."/>
            <person name="Yokota A."/>
            <person name="Yabe S."/>
        </authorList>
    </citation>
    <scope>NUCLEOTIDE SEQUENCE [LARGE SCALE GENOMIC DNA]</scope>
    <source>
        <strain evidence="3">Uno16</strain>
    </source>
</reference>
<dbReference type="SUPFAM" id="SSF100950">
    <property type="entry name" value="NagB/RpiA/CoA transferase-like"/>
    <property type="match status" value="1"/>
</dbReference>
<dbReference type="EMBL" id="BIFT01000002">
    <property type="protein sequence ID" value="GCE31936.1"/>
    <property type="molecule type" value="Genomic_DNA"/>
</dbReference>
<comment type="caution">
    <text evidence="2">The sequence shown here is derived from an EMBL/GenBank/DDBJ whole genome shotgun (WGS) entry which is preliminary data.</text>
</comment>
<organism evidence="2 3">
    <name type="scientific">Dictyobacter alpinus</name>
    <dbReference type="NCBI Taxonomy" id="2014873"/>
    <lineage>
        <taxon>Bacteria</taxon>
        <taxon>Bacillati</taxon>
        <taxon>Chloroflexota</taxon>
        <taxon>Ktedonobacteria</taxon>
        <taxon>Ktedonobacterales</taxon>
        <taxon>Dictyobacteraceae</taxon>
        <taxon>Dictyobacter</taxon>
    </lineage>
</organism>